<gene>
    <name evidence="1" type="ORF">LMG18101_00691</name>
</gene>
<evidence type="ECO:0000313" key="2">
    <source>
        <dbReference type="Proteomes" id="UP001189757"/>
    </source>
</evidence>
<name>A0ABM9K266_9RALS</name>
<reference evidence="1 2" key="1">
    <citation type="submission" date="2023-07" db="EMBL/GenBank/DDBJ databases">
        <authorList>
            <person name="Peeters C."/>
        </authorList>
    </citation>
    <scope>NUCLEOTIDE SEQUENCE [LARGE SCALE GENOMIC DNA]</scope>
    <source>
        <strain evidence="1 2">LMG 18101</strain>
    </source>
</reference>
<comment type="caution">
    <text evidence="1">The sequence shown here is derived from an EMBL/GenBank/DDBJ whole genome shotgun (WGS) entry which is preliminary data.</text>
</comment>
<evidence type="ECO:0000313" key="1">
    <source>
        <dbReference type="EMBL" id="CAJ0809868.1"/>
    </source>
</evidence>
<organism evidence="1 2">
    <name type="scientific">Ralstonia flaminis</name>
    <dbReference type="NCBI Taxonomy" id="3058597"/>
    <lineage>
        <taxon>Bacteria</taxon>
        <taxon>Pseudomonadati</taxon>
        <taxon>Pseudomonadota</taxon>
        <taxon>Betaproteobacteria</taxon>
        <taxon>Burkholderiales</taxon>
        <taxon>Burkholderiaceae</taxon>
        <taxon>Ralstonia</taxon>
    </lineage>
</organism>
<sequence>MIAPHCEYRQSGDKCGTPHNVADDYTRIPPEGRHHAQPFIATGQVRLMLRVIPHTHVLRW</sequence>
<keyword evidence="2" id="KW-1185">Reference proteome</keyword>
<protein>
    <submittedName>
        <fullName evidence="1">Uncharacterized protein</fullName>
    </submittedName>
</protein>
<dbReference type="Proteomes" id="UP001189757">
    <property type="component" value="Unassembled WGS sequence"/>
</dbReference>
<proteinExistence type="predicted"/>
<accession>A0ABM9K266</accession>
<dbReference type="EMBL" id="CATZLL010000002">
    <property type="protein sequence ID" value="CAJ0809868.1"/>
    <property type="molecule type" value="Genomic_DNA"/>
</dbReference>